<evidence type="ECO:0000313" key="3">
    <source>
        <dbReference type="EMBL" id="PRW86565.1"/>
    </source>
</evidence>
<dbReference type="InterPro" id="IPR000683">
    <property type="entry name" value="Gfo/Idh/MocA-like_OxRdtase_N"/>
</dbReference>
<gene>
    <name evidence="3" type="ORF">C7A10_24580</name>
    <name evidence="2" type="ORF">PFLmoz3_05917</name>
</gene>
<dbReference type="EMBL" id="PVUH01000020">
    <property type="protein sequence ID" value="PRW86565.1"/>
    <property type="molecule type" value="Genomic_DNA"/>
</dbReference>
<organism evidence="2 4">
    <name type="scientific">Pseudomonas fluorescens</name>
    <dbReference type="NCBI Taxonomy" id="294"/>
    <lineage>
        <taxon>Bacteria</taxon>
        <taxon>Pseudomonadati</taxon>
        <taxon>Pseudomonadota</taxon>
        <taxon>Gammaproteobacteria</taxon>
        <taxon>Pseudomonadales</taxon>
        <taxon>Pseudomonadaceae</taxon>
        <taxon>Pseudomonas</taxon>
    </lineage>
</organism>
<reference evidence="2 4" key="1">
    <citation type="submission" date="2015-05" db="EMBL/GenBank/DDBJ databases">
        <title>A genomic and transcriptomic approach to investigate the blue pigment phenotype in Pseudomonas fluorescens.</title>
        <authorList>
            <person name="Andreani N.A."/>
            <person name="Cardazzo B."/>
        </authorList>
    </citation>
    <scope>NUCLEOTIDE SEQUENCE [LARGE SCALE GENOMIC DNA]</scope>
    <source>
        <strain evidence="2 4">Ps_22</strain>
    </source>
</reference>
<dbReference type="EMBL" id="LCYA01000189">
    <property type="protein sequence ID" value="KWV84459.1"/>
    <property type="molecule type" value="Genomic_DNA"/>
</dbReference>
<feature type="domain" description="Gfo/Idh/MocA-like oxidoreductase N-terminal" evidence="1">
    <location>
        <begin position="8"/>
        <end position="119"/>
    </location>
</feature>
<evidence type="ECO:0000313" key="2">
    <source>
        <dbReference type="EMBL" id="KWV84459.1"/>
    </source>
</evidence>
<dbReference type="Proteomes" id="UP000061348">
    <property type="component" value="Unassembled WGS sequence"/>
</dbReference>
<reference evidence="3 5" key="2">
    <citation type="submission" date="2018-03" db="EMBL/GenBank/DDBJ databases">
        <title>Blue discolouration in mozzarella cheese caused by Pseudomonas fluorescens.</title>
        <authorList>
            <person name="Chiesa F."/>
            <person name="Dalmasso A."/>
            <person name="Lomonaco S."/>
        </authorList>
    </citation>
    <scope>NUCLEOTIDE SEQUENCE [LARGE SCALE GENOMIC DNA]</scope>
    <source>
        <strain evidence="3 5">11293</strain>
    </source>
</reference>
<dbReference type="InterPro" id="IPR036291">
    <property type="entry name" value="NAD(P)-bd_dom_sf"/>
</dbReference>
<dbReference type="AlphaFoldDB" id="A0A109KT57"/>
<dbReference type="Gene3D" id="3.30.360.10">
    <property type="entry name" value="Dihydrodipicolinate Reductase, domain 2"/>
    <property type="match status" value="1"/>
</dbReference>
<sequence length="352" mass="38763">MTLMHSIIMGYGHCGKNLHHVCLRKLQVLPTLSELCERVHAVDPQVSSPASAHLASHEQLLPPDSIREGVGVVHICTSPALHLQHVREALHAGYRYIILEKPMVISQAQATELLALQRTFKAHILVVAVWAHSSLIKLMAQRLQASGGGLAQLQIVHNKPRFSRTLQRHGEHVFDIEMPHQVSLALLLAGDELKLVDAHSEPLHLDGETRPSMKSGSLCLEGPQGERVRLTSDLSSPTRERRLSMELEDGAFCQGYLPVSADDSYSQFEAYSPSGVRIAGQVLADEPLTTCLEAYYRYFLACERGESPLPPLGSSIAFNQRVVELLEQARHLADAAAARAVGSIDRPYELRA</sequence>
<dbReference type="Gene3D" id="3.40.50.720">
    <property type="entry name" value="NAD(P)-binding Rossmann-like Domain"/>
    <property type="match status" value="1"/>
</dbReference>
<accession>A0A109KT57</accession>
<proteinExistence type="predicted"/>
<dbReference type="Proteomes" id="UP000239731">
    <property type="component" value="Unassembled WGS sequence"/>
</dbReference>
<name>A0A109KT57_PSEFL</name>
<dbReference type="Pfam" id="PF01408">
    <property type="entry name" value="GFO_IDH_MocA"/>
    <property type="match status" value="1"/>
</dbReference>
<evidence type="ECO:0000259" key="1">
    <source>
        <dbReference type="Pfam" id="PF01408"/>
    </source>
</evidence>
<protein>
    <submittedName>
        <fullName evidence="2">Oxidoreductase family, NAD-binding Rossmann fold</fullName>
    </submittedName>
</protein>
<evidence type="ECO:0000313" key="4">
    <source>
        <dbReference type="Proteomes" id="UP000061348"/>
    </source>
</evidence>
<comment type="caution">
    <text evidence="2">The sequence shown here is derived from an EMBL/GenBank/DDBJ whole genome shotgun (WGS) entry which is preliminary data.</text>
</comment>
<dbReference type="GO" id="GO:0000166">
    <property type="term" value="F:nucleotide binding"/>
    <property type="evidence" value="ECO:0007669"/>
    <property type="project" value="InterPro"/>
</dbReference>
<dbReference type="SUPFAM" id="SSF51735">
    <property type="entry name" value="NAD(P)-binding Rossmann-fold domains"/>
    <property type="match status" value="1"/>
</dbReference>
<dbReference type="PATRIC" id="fig|294.193.peg.680"/>
<evidence type="ECO:0000313" key="5">
    <source>
        <dbReference type="Proteomes" id="UP000239731"/>
    </source>
</evidence>